<dbReference type="Pfam" id="PF10117">
    <property type="entry name" value="McrBC"/>
    <property type="match status" value="1"/>
</dbReference>
<dbReference type="GO" id="GO:0016787">
    <property type="term" value="F:hydrolase activity"/>
    <property type="evidence" value="ECO:0007669"/>
    <property type="project" value="UniProtKB-KW"/>
</dbReference>
<organism evidence="1 2">
    <name type="scientific">Bifidobacterium platyrrhinorum</name>
    <dbReference type="NCBI Taxonomy" id="2661628"/>
    <lineage>
        <taxon>Bacteria</taxon>
        <taxon>Bacillati</taxon>
        <taxon>Actinomycetota</taxon>
        <taxon>Actinomycetes</taxon>
        <taxon>Bifidobacteriales</taxon>
        <taxon>Bifidobacteriaceae</taxon>
        <taxon>Bifidobacterium</taxon>
    </lineage>
</organism>
<proteinExistence type="predicted"/>
<keyword evidence="1" id="KW-0378">Hydrolase</keyword>
<dbReference type="PANTHER" id="PTHR38733:SF1">
    <property type="entry name" value="TYPE IV METHYL-DIRECTED RESTRICTION ENZYME ECOKMCRBC"/>
    <property type="match status" value="1"/>
</dbReference>
<dbReference type="GO" id="GO:0009307">
    <property type="term" value="P:DNA restriction-modification system"/>
    <property type="evidence" value="ECO:0007669"/>
    <property type="project" value="InterPro"/>
</dbReference>
<protein>
    <submittedName>
        <fullName evidence="1">5-methylcytosine-specific restriction endonuclease system specificity protein McrC</fullName>
        <ecNumber evidence="1">3.1.21.-</ecNumber>
    </submittedName>
</protein>
<dbReference type="EC" id="3.1.21.-" evidence="1"/>
<keyword evidence="2" id="KW-1185">Reference proteome</keyword>
<evidence type="ECO:0000313" key="2">
    <source>
        <dbReference type="Proteomes" id="UP000483293"/>
    </source>
</evidence>
<name>A0A6L9SP24_9BIFI</name>
<gene>
    <name evidence="1" type="primary">mcrC</name>
    <name evidence="1" type="ORF">GFD21_00470</name>
</gene>
<dbReference type="NCBIfam" id="NF007277">
    <property type="entry name" value="PRK09736.1"/>
    <property type="match status" value="1"/>
</dbReference>
<keyword evidence="1" id="KW-0540">Nuclease</keyword>
<dbReference type="PANTHER" id="PTHR38733">
    <property type="entry name" value="PROTEIN MCRC"/>
    <property type="match status" value="1"/>
</dbReference>
<reference evidence="1 2" key="1">
    <citation type="submission" date="2019-10" db="EMBL/GenBank/DDBJ databases">
        <title>Bifidobacterium from non-human primates.</title>
        <authorList>
            <person name="Modesto M."/>
        </authorList>
    </citation>
    <scope>NUCLEOTIDE SEQUENCE [LARGE SCALE GENOMIC DNA]</scope>
    <source>
        <strain evidence="1 2">SMA15</strain>
    </source>
</reference>
<dbReference type="AlphaFoldDB" id="A0A6L9SP24"/>
<sequence length="348" mass="40371">MIPIRNIYHMLTYYFETLDSDGYHDMAGERFDNTADLFAAIMIRGLLRLAKQGLRNEYRRTTEPLMTVRGRIDMVQSMRPRNAISKRLVCEYDVFCNDTDMNRIIKSATILLTHADIRPDRNRQLHRLLDCFSDVSTVDLRQVDWRFRFDRNNQTYRMLLGICWFIAKGLLPGPGTGAPRLMNFLDDKRMSHLYEKFILSYYQHEYPQATTTSAYIDWDVIADDPWLPVMHSDVCMTYAGRILLLDAKYYSHTMQQRFGKETLHSSNLYQIFTYVKNKASKEHLGNAVSGLLLYAKNDDGIVLGSEYTMGGNLIAARTLDLNLPFPQIVSQLDDIANRYLRLSKSSAH</sequence>
<dbReference type="GO" id="GO:0004519">
    <property type="term" value="F:endonuclease activity"/>
    <property type="evidence" value="ECO:0007669"/>
    <property type="project" value="UniProtKB-KW"/>
</dbReference>
<dbReference type="EMBL" id="WHZV01000001">
    <property type="protein sequence ID" value="NEG54278.1"/>
    <property type="molecule type" value="Genomic_DNA"/>
</dbReference>
<dbReference type="RefSeq" id="WP_163195966.1">
    <property type="nucleotide sequence ID" value="NZ_WHZV01000001.1"/>
</dbReference>
<dbReference type="PIRSF" id="PIRSF003109">
    <property type="entry name" value="McrC"/>
    <property type="match status" value="1"/>
</dbReference>
<keyword evidence="1" id="KW-0255">Endonuclease</keyword>
<comment type="caution">
    <text evidence="1">The sequence shown here is derived from an EMBL/GenBank/DDBJ whole genome shotgun (WGS) entry which is preliminary data.</text>
</comment>
<dbReference type="InterPro" id="IPR019292">
    <property type="entry name" value="McrC"/>
</dbReference>
<dbReference type="Proteomes" id="UP000483293">
    <property type="component" value="Unassembled WGS sequence"/>
</dbReference>
<dbReference type="InterPro" id="IPR014407">
    <property type="entry name" value="McrC_bac"/>
</dbReference>
<evidence type="ECO:0000313" key="1">
    <source>
        <dbReference type="EMBL" id="NEG54278.1"/>
    </source>
</evidence>
<accession>A0A6L9SP24</accession>